<evidence type="ECO:0000256" key="10">
    <source>
        <dbReference type="PROSITE-ProRule" id="PRU01360"/>
    </source>
</evidence>
<organism evidence="15 16">
    <name type="scientific">Fulvivirga sediminis</name>
    <dbReference type="NCBI Taxonomy" id="2803949"/>
    <lineage>
        <taxon>Bacteria</taxon>
        <taxon>Pseudomonadati</taxon>
        <taxon>Bacteroidota</taxon>
        <taxon>Cytophagia</taxon>
        <taxon>Cytophagales</taxon>
        <taxon>Fulvivirgaceae</taxon>
        <taxon>Fulvivirga</taxon>
    </lineage>
</organism>
<dbReference type="Gene3D" id="2.170.130.10">
    <property type="entry name" value="TonB-dependent receptor, plug domain"/>
    <property type="match status" value="1"/>
</dbReference>
<evidence type="ECO:0000256" key="3">
    <source>
        <dbReference type="ARBA" id="ARBA00022452"/>
    </source>
</evidence>
<dbReference type="Proteomes" id="UP000659388">
    <property type="component" value="Unassembled WGS sequence"/>
</dbReference>
<evidence type="ECO:0000256" key="11">
    <source>
        <dbReference type="RuleBase" id="RU003357"/>
    </source>
</evidence>
<evidence type="ECO:0000256" key="6">
    <source>
        <dbReference type="ARBA" id="ARBA00023077"/>
    </source>
</evidence>
<dbReference type="Gene3D" id="2.40.170.20">
    <property type="entry name" value="TonB-dependent receptor, beta-barrel domain"/>
    <property type="match status" value="1"/>
</dbReference>
<dbReference type="SUPFAM" id="SSF56935">
    <property type="entry name" value="Porins"/>
    <property type="match status" value="1"/>
</dbReference>
<keyword evidence="8 15" id="KW-0675">Receptor</keyword>
<dbReference type="InterPro" id="IPR012910">
    <property type="entry name" value="Plug_dom"/>
</dbReference>
<dbReference type="InterPro" id="IPR037066">
    <property type="entry name" value="Plug_dom_sf"/>
</dbReference>
<keyword evidence="4 10" id="KW-0812">Transmembrane</keyword>
<feature type="chain" id="PRO_5036839103" evidence="12">
    <location>
        <begin position="19"/>
        <end position="885"/>
    </location>
</feature>
<evidence type="ECO:0000259" key="13">
    <source>
        <dbReference type="Pfam" id="PF00593"/>
    </source>
</evidence>
<comment type="caution">
    <text evidence="15">The sequence shown here is derived from an EMBL/GenBank/DDBJ whole genome shotgun (WGS) entry which is preliminary data.</text>
</comment>
<keyword evidence="6 11" id="KW-0798">TonB box</keyword>
<comment type="subcellular location">
    <subcellularLocation>
        <location evidence="1 10">Cell outer membrane</location>
        <topology evidence="1 10">Multi-pass membrane protein</topology>
    </subcellularLocation>
</comment>
<evidence type="ECO:0000313" key="15">
    <source>
        <dbReference type="EMBL" id="MBL3655822.1"/>
    </source>
</evidence>
<dbReference type="GO" id="GO:0044718">
    <property type="term" value="P:siderophore transmembrane transport"/>
    <property type="evidence" value="ECO:0007669"/>
    <property type="project" value="TreeGrafter"/>
</dbReference>
<dbReference type="AlphaFoldDB" id="A0A937F6C5"/>
<dbReference type="PANTHER" id="PTHR30069">
    <property type="entry name" value="TONB-DEPENDENT OUTER MEMBRANE RECEPTOR"/>
    <property type="match status" value="1"/>
</dbReference>
<feature type="signal peptide" evidence="12">
    <location>
        <begin position="1"/>
        <end position="18"/>
    </location>
</feature>
<dbReference type="InterPro" id="IPR000531">
    <property type="entry name" value="Beta-barrel_TonB"/>
</dbReference>
<keyword evidence="16" id="KW-1185">Reference proteome</keyword>
<dbReference type="PANTHER" id="PTHR30069:SF29">
    <property type="entry name" value="HEMOGLOBIN AND HEMOGLOBIN-HAPTOGLOBIN-BINDING PROTEIN 1-RELATED"/>
    <property type="match status" value="1"/>
</dbReference>
<evidence type="ECO:0000256" key="2">
    <source>
        <dbReference type="ARBA" id="ARBA00022448"/>
    </source>
</evidence>
<gene>
    <name evidence="15" type="ORF">JL102_06755</name>
</gene>
<evidence type="ECO:0000256" key="8">
    <source>
        <dbReference type="ARBA" id="ARBA00023170"/>
    </source>
</evidence>
<dbReference type="InterPro" id="IPR008969">
    <property type="entry name" value="CarboxyPept-like_regulatory"/>
</dbReference>
<evidence type="ECO:0000256" key="7">
    <source>
        <dbReference type="ARBA" id="ARBA00023136"/>
    </source>
</evidence>
<dbReference type="RefSeq" id="WP_202243503.1">
    <property type="nucleotide sequence ID" value="NZ_JAESIY010000003.1"/>
</dbReference>
<evidence type="ECO:0000256" key="5">
    <source>
        <dbReference type="ARBA" id="ARBA00022729"/>
    </source>
</evidence>
<keyword evidence="2 10" id="KW-0813">Transport</keyword>
<evidence type="ECO:0000256" key="9">
    <source>
        <dbReference type="ARBA" id="ARBA00023237"/>
    </source>
</evidence>
<evidence type="ECO:0000256" key="4">
    <source>
        <dbReference type="ARBA" id="ARBA00022692"/>
    </source>
</evidence>
<dbReference type="InterPro" id="IPR036942">
    <property type="entry name" value="Beta-barrel_TonB_sf"/>
</dbReference>
<keyword evidence="7 10" id="KW-0472">Membrane</keyword>
<keyword evidence="3 10" id="KW-1134">Transmembrane beta strand</keyword>
<evidence type="ECO:0000256" key="1">
    <source>
        <dbReference type="ARBA" id="ARBA00004571"/>
    </source>
</evidence>
<comment type="similarity">
    <text evidence="10 11">Belongs to the TonB-dependent receptor family.</text>
</comment>
<feature type="domain" description="TonB-dependent receptor-like beta-barrel" evidence="13">
    <location>
        <begin position="302"/>
        <end position="721"/>
    </location>
</feature>
<dbReference type="PROSITE" id="PS52016">
    <property type="entry name" value="TONB_DEPENDENT_REC_3"/>
    <property type="match status" value="1"/>
</dbReference>
<accession>A0A937F6C5</accession>
<dbReference type="GO" id="GO:0015344">
    <property type="term" value="F:siderophore uptake transmembrane transporter activity"/>
    <property type="evidence" value="ECO:0007669"/>
    <property type="project" value="TreeGrafter"/>
</dbReference>
<reference evidence="15" key="1">
    <citation type="submission" date="2021-01" db="EMBL/GenBank/DDBJ databases">
        <title>Fulvivirga kasyanovii gen. nov., sp nov., a novel member of the phylum Bacteroidetes isolated from seawater in a mussel farm.</title>
        <authorList>
            <person name="Zhao L.-H."/>
            <person name="Wang Z.-J."/>
        </authorList>
    </citation>
    <scope>NUCLEOTIDE SEQUENCE</scope>
    <source>
        <strain evidence="15">2943</strain>
    </source>
</reference>
<dbReference type="GO" id="GO:0009279">
    <property type="term" value="C:cell outer membrane"/>
    <property type="evidence" value="ECO:0007669"/>
    <property type="project" value="UniProtKB-SubCell"/>
</dbReference>
<protein>
    <submittedName>
        <fullName evidence="15">TonB-dependent receptor</fullName>
    </submittedName>
</protein>
<dbReference type="Pfam" id="PF13715">
    <property type="entry name" value="CarbopepD_reg_2"/>
    <property type="match status" value="1"/>
</dbReference>
<evidence type="ECO:0000256" key="12">
    <source>
        <dbReference type="SAM" id="SignalP"/>
    </source>
</evidence>
<keyword evidence="9 10" id="KW-0998">Cell outer membrane</keyword>
<name>A0A937F6C5_9BACT</name>
<dbReference type="Pfam" id="PF07715">
    <property type="entry name" value="Plug"/>
    <property type="match status" value="1"/>
</dbReference>
<sequence length="885" mass="98701">MRLYFFLILFCLSFSVHAQTTISGKVISFEDSVALPGVSIQNINTNQWTYTDTNGQFSITLNAKAFELEFHFLGKQEYILRSSDIGNTSQVLIKLKDENLELNEVTVTATPTTSKVGSSIKLDEYAVDQVQSFSVGDILQQLPGQTISAPDFTRSKAITLRSANTTNVNAFGVSFVLDGVALSNDANMQTYDDSNGLLDTDNVNSSIDLRTIPASNIEEVEVITGIPDAKYGNLTSGVVKINRKAGVTPYTLSANLRQGTTSMSLNKGFKINDKGGALSLSFDYLNSNTDPRESLKKFNRINTSAIWSTHNNDNTIKNTLSFTFHNNFDDINYDKDNDDGGQDASSRKDIGFRVSNRLSWKPNTQIIDNISLNAAYSYASQRSYKQKFINNGGKILPTSTETGLAPGEYTPVAYLQKSEVFGKPINISANVSLNKVLKTNHTDHSLSLGTNLSYTDNSGKGKVVSSENALTNIALSSAGDSDGNSTRPLDFDSYVKPRVNYGIYLQDNITHTFVNNKELYANIGFRMDMQNGFASFGPRANFGYELTKKWSVRGGIGFASKAPSLSQIYPGDQYFDMLIADFRTNEYSFNLIQTYKQEIGKLNLSPNKSWKYEIGTNYNAKIASLAITAYYNFTYNGIVSDDKYTSVSVPNVDFNFENPNQAPTYQISGYRDMLLTYSQAYNGSKTKDKGIEFYLNFKKIQSINTSFSLNGSYTHSTTFNSSERFKKSKDPLETEYLYGFNKTQPDIRDQLKLTATITHHISEIGLLISLTAEQFTFSTIYPSIIDLYPHAYLNGAGKRIEIAPEERTAEKYSSIVLPESNSTDNRTSIYHNFHLRISKELSNGLSFSFYTYNFLDYQPMVESTISGKMSKNDPISFGAQIKYQF</sequence>
<dbReference type="InterPro" id="IPR039426">
    <property type="entry name" value="TonB-dep_rcpt-like"/>
</dbReference>
<dbReference type="Pfam" id="PF00593">
    <property type="entry name" value="TonB_dep_Rec_b-barrel"/>
    <property type="match status" value="1"/>
</dbReference>
<proteinExistence type="inferred from homology"/>
<evidence type="ECO:0000259" key="14">
    <source>
        <dbReference type="Pfam" id="PF07715"/>
    </source>
</evidence>
<feature type="domain" description="TonB-dependent receptor plug" evidence="14">
    <location>
        <begin position="122"/>
        <end position="237"/>
    </location>
</feature>
<dbReference type="EMBL" id="JAESIY010000003">
    <property type="protein sequence ID" value="MBL3655822.1"/>
    <property type="molecule type" value="Genomic_DNA"/>
</dbReference>
<evidence type="ECO:0000313" key="16">
    <source>
        <dbReference type="Proteomes" id="UP000659388"/>
    </source>
</evidence>
<keyword evidence="5 12" id="KW-0732">Signal</keyword>
<dbReference type="SUPFAM" id="SSF49464">
    <property type="entry name" value="Carboxypeptidase regulatory domain-like"/>
    <property type="match status" value="1"/>
</dbReference>